<dbReference type="InterPro" id="IPR000522">
    <property type="entry name" value="ABC_transptr_permease_BtuC"/>
</dbReference>
<feature type="transmembrane region" description="Helical" evidence="9">
    <location>
        <begin position="257"/>
        <end position="278"/>
    </location>
</feature>
<evidence type="ECO:0000256" key="6">
    <source>
        <dbReference type="ARBA" id="ARBA00022989"/>
    </source>
</evidence>
<evidence type="ECO:0000313" key="11">
    <source>
        <dbReference type="Proteomes" id="UP000616114"/>
    </source>
</evidence>
<dbReference type="GO" id="GO:0033214">
    <property type="term" value="P:siderophore-iron import into cell"/>
    <property type="evidence" value="ECO:0007669"/>
    <property type="project" value="TreeGrafter"/>
</dbReference>
<accession>A0A8J2XLX6</accession>
<evidence type="ECO:0000313" key="10">
    <source>
        <dbReference type="EMBL" id="GGA26835.1"/>
    </source>
</evidence>
<dbReference type="InterPro" id="IPR037294">
    <property type="entry name" value="ABC_BtuC-like"/>
</dbReference>
<feature type="compositionally biased region" description="Low complexity" evidence="8">
    <location>
        <begin position="26"/>
        <end position="50"/>
    </location>
</feature>
<protein>
    <submittedName>
        <fullName evidence="10">ABC transporter permease</fullName>
    </submittedName>
</protein>
<keyword evidence="5 9" id="KW-0812">Transmembrane</keyword>
<sequence>MNAVPAAPQGPASHGPVSHDPSASHGPAPHGPSASQGPAPGSAPGSSPVAARERGILAAPPELTGAVTHSRLRRGRRRRLVVLVLAALIAGVFLLTLMVGQTFYPLDQVVRVVLGEDVPGASFTVGRLRLPRAMLAVLAGACFGLGGVVFQTMLRNPLASPDIIGISSGASAAAAFAIIMLSMGGVQVSIVAIAGGLGVALAVYLLSFRGGLAGTRLILVGIGVAAMLDSVTAYVLSKAPQWELQEAMRWLTGSLNGAGYGTVMPVLVALAVLGPVLLSQSRALSLLRLGDDTAAALGVRTERTRILLIVAAVGLIAFATAATGPIAFVAFLSGPIAARIAGPAGSLLIPSALVGALLVLVADFAGQFLFGLRYPVGVVTGALGAPYLLYLIIRTNRTGGSL</sequence>
<feature type="transmembrane region" description="Helical" evidence="9">
    <location>
        <begin position="344"/>
        <end position="362"/>
    </location>
</feature>
<reference evidence="10" key="2">
    <citation type="submission" date="2020-09" db="EMBL/GenBank/DDBJ databases">
        <authorList>
            <person name="Sun Q."/>
            <person name="Zhou Y."/>
        </authorList>
    </citation>
    <scope>NUCLEOTIDE SEQUENCE</scope>
    <source>
        <strain evidence="10">CGMCC 1.12785</strain>
    </source>
</reference>
<evidence type="ECO:0000256" key="8">
    <source>
        <dbReference type="SAM" id="MobiDB-lite"/>
    </source>
</evidence>
<dbReference type="Proteomes" id="UP000616114">
    <property type="component" value="Unassembled WGS sequence"/>
</dbReference>
<feature type="transmembrane region" description="Helical" evidence="9">
    <location>
        <begin position="188"/>
        <end position="206"/>
    </location>
</feature>
<feature type="transmembrane region" description="Helical" evidence="9">
    <location>
        <begin position="133"/>
        <end position="151"/>
    </location>
</feature>
<dbReference type="PANTHER" id="PTHR30472">
    <property type="entry name" value="FERRIC ENTEROBACTIN TRANSPORT SYSTEM PERMEASE PROTEIN"/>
    <property type="match status" value="1"/>
</dbReference>
<keyword evidence="3" id="KW-0813">Transport</keyword>
<feature type="transmembrane region" description="Helical" evidence="9">
    <location>
        <begin position="374"/>
        <end position="393"/>
    </location>
</feature>
<dbReference type="PANTHER" id="PTHR30472:SF24">
    <property type="entry name" value="FERRIC ENTEROBACTIN TRANSPORT SYSTEM PERMEASE PROTEIN FEPG"/>
    <property type="match status" value="1"/>
</dbReference>
<dbReference type="GO" id="GO:0022857">
    <property type="term" value="F:transmembrane transporter activity"/>
    <property type="evidence" value="ECO:0007669"/>
    <property type="project" value="InterPro"/>
</dbReference>
<dbReference type="AlphaFoldDB" id="A0A8J2XLX6"/>
<dbReference type="EMBL" id="BMFY01000019">
    <property type="protein sequence ID" value="GGA26835.1"/>
    <property type="molecule type" value="Genomic_DNA"/>
</dbReference>
<evidence type="ECO:0000256" key="3">
    <source>
        <dbReference type="ARBA" id="ARBA00022448"/>
    </source>
</evidence>
<evidence type="ECO:0000256" key="7">
    <source>
        <dbReference type="ARBA" id="ARBA00023136"/>
    </source>
</evidence>
<keyword evidence="7 9" id="KW-0472">Membrane</keyword>
<dbReference type="SUPFAM" id="SSF81345">
    <property type="entry name" value="ABC transporter involved in vitamin B12 uptake, BtuC"/>
    <property type="match status" value="1"/>
</dbReference>
<evidence type="ECO:0000256" key="2">
    <source>
        <dbReference type="ARBA" id="ARBA00007935"/>
    </source>
</evidence>
<name>A0A8J2XLX6_9MICO</name>
<dbReference type="GO" id="GO:0005886">
    <property type="term" value="C:plasma membrane"/>
    <property type="evidence" value="ECO:0007669"/>
    <property type="project" value="UniProtKB-SubCell"/>
</dbReference>
<proteinExistence type="inferred from homology"/>
<dbReference type="Pfam" id="PF01032">
    <property type="entry name" value="FecCD"/>
    <property type="match status" value="1"/>
</dbReference>
<feature type="region of interest" description="Disordered" evidence="8">
    <location>
        <begin position="1"/>
        <end position="50"/>
    </location>
</feature>
<reference evidence="10" key="1">
    <citation type="journal article" date="2014" name="Int. J. Syst. Evol. Microbiol.">
        <title>Complete genome sequence of Corynebacterium casei LMG S-19264T (=DSM 44701T), isolated from a smear-ripened cheese.</title>
        <authorList>
            <consortium name="US DOE Joint Genome Institute (JGI-PGF)"/>
            <person name="Walter F."/>
            <person name="Albersmeier A."/>
            <person name="Kalinowski J."/>
            <person name="Ruckert C."/>
        </authorList>
    </citation>
    <scope>NUCLEOTIDE SEQUENCE</scope>
    <source>
        <strain evidence="10">CGMCC 1.12785</strain>
    </source>
</reference>
<evidence type="ECO:0000256" key="1">
    <source>
        <dbReference type="ARBA" id="ARBA00004651"/>
    </source>
</evidence>
<keyword evidence="11" id="KW-1185">Reference proteome</keyword>
<keyword evidence="4" id="KW-1003">Cell membrane</keyword>
<evidence type="ECO:0000256" key="9">
    <source>
        <dbReference type="SAM" id="Phobius"/>
    </source>
</evidence>
<feature type="transmembrane region" description="Helical" evidence="9">
    <location>
        <begin position="218"/>
        <end position="237"/>
    </location>
</feature>
<organism evidence="10 11">
    <name type="scientific">Sediminivirga luteola</name>
    <dbReference type="NCBI Taxonomy" id="1774748"/>
    <lineage>
        <taxon>Bacteria</taxon>
        <taxon>Bacillati</taxon>
        <taxon>Actinomycetota</taxon>
        <taxon>Actinomycetes</taxon>
        <taxon>Micrococcales</taxon>
        <taxon>Brevibacteriaceae</taxon>
        <taxon>Sediminivirga</taxon>
    </lineage>
</organism>
<evidence type="ECO:0000256" key="5">
    <source>
        <dbReference type="ARBA" id="ARBA00022692"/>
    </source>
</evidence>
<comment type="similarity">
    <text evidence="2">Belongs to the binding-protein-dependent transport system permease family. FecCD subfamily.</text>
</comment>
<evidence type="ECO:0000256" key="4">
    <source>
        <dbReference type="ARBA" id="ARBA00022475"/>
    </source>
</evidence>
<comment type="caution">
    <text evidence="10">The sequence shown here is derived from an EMBL/GenBank/DDBJ whole genome shotgun (WGS) entry which is preliminary data.</text>
</comment>
<feature type="transmembrane region" description="Helical" evidence="9">
    <location>
        <begin position="80"/>
        <end position="104"/>
    </location>
</feature>
<gene>
    <name evidence="10" type="ORF">GCM10011333_32080</name>
</gene>
<comment type="subcellular location">
    <subcellularLocation>
        <location evidence="1">Cell membrane</location>
        <topology evidence="1">Multi-pass membrane protein</topology>
    </subcellularLocation>
</comment>
<feature type="transmembrane region" description="Helical" evidence="9">
    <location>
        <begin position="163"/>
        <end position="182"/>
    </location>
</feature>
<feature type="transmembrane region" description="Helical" evidence="9">
    <location>
        <begin position="306"/>
        <end position="332"/>
    </location>
</feature>
<dbReference type="CDD" id="cd06550">
    <property type="entry name" value="TM_ABC_iron-siderophores_like"/>
    <property type="match status" value="1"/>
</dbReference>
<keyword evidence="6 9" id="KW-1133">Transmembrane helix</keyword>
<dbReference type="Gene3D" id="1.10.3470.10">
    <property type="entry name" value="ABC transporter involved in vitamin B12 uptake, BtuC"/>
    <property type="match status" value="1"/>
</dbReference>